<evidence type="ECO:0000313" key="1">
    <source>
        <dbReference type="EMBL" id="CAB1367201.1"/>
    </source>
</evidence>
<dbReference type="RefSeq" id="WP_145770289.1">
    <property type="nucleotide sequence ID" value="NZ_LR778301.1"/>
</dbReference>
<dbReference type="EMBL" id="LR778301">
    <property type="protein sequence ID" value="CAB1371109.1"/>
    <property type="molecule type" value="Genomic_DNA"/>
</dbReference>
<dbReference type="InterPro" id="IPR045422">
    <property type="entry name" value="DUF6511"/>
</dbReference>
<keyword evidence="3" id="KW-1185">Reference proteome</keyword>
<sequence length="188" mass="21029">MAGQCWVCKRQARGLGHSDNRFKVGESRRYPMDWVFCSRQCQDAFHALYGQWLRTDPRQEDVLMVDPTEFERAAMRACLRFFGEAAGEIGFDKPLGHYSEAEALQVIEAIVTGWTEAMAAHHQQAKYPPVRGLAPYETQAPQPVATLEPASATITFDPANPFADLEDDLPWETGEAVAAKATRRGRAK</sequence>
<gene>
    <name evidence="1" type="ORF">DENOEST_0029</name>
    <name evidence="2" type="ORF">DENOEST_3955</name>
</gene>
<dbReference type="Proteomes" id="UP000515733">
    <property type="component" value="Chromosome"/>
</dbReference>
<dbReference type="EMBL" id="LR778301">
    <property type="protein sequence ID" value="CAB1367201.1"/>
    <property type="molecule type" value="Genomic_DNA"/>
</dbReference>
<accession>A0A6S6XMU0</accession>
<dbReference type="KEGG" id="doe:DENOEST_0029"/>
<reference evidence="1 3" key="1">
    <citation type="submission" date="2020-03" db="EMBL/GenBank/DDBJ databases">
        <authorList>
            <consortium name="Genoscope - CEA"/>
            <person name="William W."/>
        </authorList>
    </citation>
    <scope>NUCLEOTIDE SEQUENCE [LARGE SCALE GENOMIC DNA]</scope>
    <source>
        <strain evidence="3">DSM 16959</strain>
        <strain evidence="1">DSM16959</strain>
    </source>
</reference>
<dbReference type="OrthoDB" id="5954222at2"/>
<dbReference type="Pfam" id="PF20121">
    <property type="entry name" value="DUF6511"/>
    <property type="match status" value="1"/>
</dbReference>
<protein>
    <submittedName>
        <fullName evidence="1">Uncharacterized protein</fullName>
    </submittedName>
</protein>
<evidence type="ECO:0000313" key="2">
    <source>
        <dbReference type="EMBL" id="CAB1371109.1"/>
    </source>
</evidence>
<dbReference type="AlphaFoldDB" id="A0A6S6XMU0"/>
<name>A0A6S6XMU0_9PROT</name>
<evidence type="ECO:0000313" key="3">
    <source>
        <dbReference type="Proteomes" id="UP000515733"/>
    </source>
</evidence>
<organism evidence="1 3">
    <name type="scientific">Denitratisoma oestradiolicum</name>
    <dbReference type="NCBI Taxonomy" id="311182"/>
    <lineage>
        <taxon>Bacteria</taxon>
        <taxon>Pseudomonadati</taxon>
        <taxon>Pseudomonadota</taxon>
        <taxon>Betaproteobacteria</taxon>
        <taxon>Nitrosomonadales</taxon>
        <taxon>Sterolibacteriaceae</taxon>
        <taxon>Denitratisoma</taxon>
    </lineage>
</organism>
<proteinExistence type="predicted"/>
<dbReference type="KEGG" id="doe:DENOEST_3955"/>